<dbReference type="AlphaFoldDB" id="A0A2P2PV54"/>
<evidence type="ECO:0000313" key="2">
    <source>
        <dbReference type="EMBL" id="MBX58533.1"/>
    </source>
</evidence>
<name>A0A2P2PV54_RHIMU</name>
<protein>
    <submittedName>
        <fullName evidence="2">Uncharacterized protein</fullName>
    </submittedName>
</protein>
<proteinExistence type="predicted"/>
<dbReference type="EMBL" id="GGEC01078049">
    <property type="protein sequence ID" value="MBX58533.1"/>
    <property type="molecule type" value="Transcribed_RNA"/>
</dbReference>
<accession>A0A2P2PV54</accession>
<organism evidence="2">
    <name type="scientific">Rhizophora mucronata</name>
    <name type="common">Asiatic mangrove</name>
    <dbReference type="NCBI Taxonomy" id="61149"/>
    <lineage>
        <taxon>Eukaryota</taxon>
        <taxon>Viridiplantae</taxon>
        <taxon>Streptophyta</taxon>
        <taxon>Embryophyta</taxon>
        <taxon>Tracheophyta</taxon>
        <taxon>Spermatophyta</taxon>
        <taxon>Magnoliopsida</taxon>
        <taxon>eudicotyledons</taxon>
        <taxon>Gunneridae</taxon>
        <taxon>Pentapetalae</taxon>
        <taxon>rosids</taxon>
        <taxon>fabids</taxon>
        <taxon>Malpighiales</taxon>
        <taxon>Rhizophoraceae</taxon>
        <taxon>Rhizophora</taxon>
    </lineage>
</organism>
<evidence type="ECO:0000256" key="1">
    <source>
        <dbReference type="SAM" id="MobiDB-lite"/>
    </source>
</evidence>
<feature type="region of interest" description="Disordered" evidence="1">
    <location>
        <begin position="1"/>
        <end position="21"/>
    </location>
</feature>
<reference evidence="2" key="1">
    <citation type="submission" date="2018-02" db="EMBL/GenBank/DDBJ databases">
        <title>Rhizophora mucronata_Transcriptome.</title>
        <authorList>
            <person name="Meera S.P."/>
            <person name="Sreeshan A."/>
            <person name="Augustine A."/>
        </authorList>
    </citation>
    <scope>NUCLEOTIDE SEQUENCE</scope>
    <source>
        <tissue evidence="2">Leaf</tissue>
    </source>
</reference>
<sequence>MHSGPSKGQQFKQNQCPFSCR</sequence>